<reference evidence="2" key="2">
    <citation type="submission" date="2025-09" db="UniProtKB">
        <authorList>
            <consortium name="Ensembl"/>
        </authorList>
    </citation>
    <scope>IDENTIFICATION</scope>
</reference>
<reference evidence="2" key="1">
    <citation type="submission" date="2025-08" db="UniProtKB">
        <authorList>
            <consortium name="Ensembl"/>
        </authorList>
    </citation>
    <scope>IDENTIFICATION</scope>
</reference>
<evidence type="ECO:0000256" key="1">
    <source>
        <dbReference type="SAM" id="MobiDB-lite"/>
    </source>
</evidence>
<dbReference type="PANTHER" id="PTHR38493">
    <property type="entry name" value="CHROMOSOME 1 OPEN READING FRAME 167"/>
    <property type="match status" value="1"/>
</dbReference>
<name>A0A8C8B4M4_9STRI</name>
<proteinExistence type="predicted"/>
<organism evidence="2 3">
    <name type="scientific">Otus sunia</name>
    <name type="common">Oriental scops-owl</name>
    <dbReference type="NCBI Taxonomy" id="257818"/>
    <lineage>
        <taxon>Eukaryota</taxon>
        <taxon>Metazoa</taxon>
        <taxon>Chordata</taxon>
        <taxon>Craniata</taxon>
        <taxon>Vertebrata</taxon>
        <taxon>Euteleostomi</taxon>
        <taxon>Archelosauria</taxon>
        <taxon>Archosauria</taxon>
        <taxon>Dinosauria</taxon>
        <taxon>Saurischia</taxon>
        <taxon>Theropoda</taxon>
        <taxon>Coelurosauria</taxon>
        <taxon>Aves</taxon>
        <taxon>Neognathae</taxon>
        <taxon>Neoaves</taxon>
        <taxon>Telluraves</taxon>
        <taxon>Strigiformes</taxon>
        <taxon>Strigidae</taxon>
        <taxon>Otus</taxon>
    </lineage>
</organism>
<accession>A0A8C8B4M4</accession>
<dbReference type="PANTHER" id="PTHR38493:SF1">
    <property type="entry name" value="SFI1 SPINDLE BODY DOMAIN-CONTAINING PROTEIN"/>
    <property type="match status" value="1"/>
</dbReference>
<evidence type="ECO:0000313" key="3">
    <source>
        <dbReference type="Proteomes" id="UP000694552"/>
    </source>
</evidence>
<feature type="region of interest" description="Disordered" evidence="1">
    <location>
        <begin position="255"/>
        <end position="276"/>
    </location>
</feature>
<dbReference type="InterPro" id="IPR031473">
    <property type="entry name" value="DUF4684"/>
</dbReference>
<dbReference type="Ensembl" id="ENSOSUT00000016079.1">
    <property type="protein sequence ID" value="ENSOSUP00000015548.1"/>
    <property type="gene ID" value="ENSOSUG00000011121.1"/>
</dbReference>
<feature type="region of interest" description="Disordered" evidence="1">
    <location>
        <begin position="596"/>
        <end position="616"/>
    </location>
</feature>
<dbReference type="Proteomes" id="UP000694552">
    <property type="component" value="Unplaced"/>
</dbReference>
<protein>
    <submittedName>
        <fullName evidence="2">Uncharacterized protein</fullName>
    </submittedName>
</protein>
<sequence>MHNAGSLCFPGFLLRTESVPFSHSCSARHDCLLRNRESVVSVILSGLRLVDWRQEIHKESTQSLWQTKQDVMRHMHAPVFISSYFSSEQRNIQKNVNVERYLGTRSRVDIPHNWLEAAAFSVTPSQTAEQGRLCPAPLSAGKRDPSLRQTNLSCPSQPFGDTTSQFSSSCFLQQNNLCSRLQQQSSKGVAHRIPHLALSVLPAVNLPRKHSRLEAYSLEGRRSEGIDIPQHHHQKSRAVGSCCIHTARHRCLESRNNSDSSVEKQQHQPPAASCMDPVNPSLVNARLPSHAVDSPLRHELVACPSSRSSSESVNAHHSSALALGDLNPSGLESLRSLLQSSQISAGLYSSVQRLKPETTLMGMWGSLPQEPKSSPVSSSLYFAPDDSPPSILSTGEQLAGVKTSATRARLKWGVPFAKDWNLGAVTKDFSRAEPLSVSHRYRYIDLNTWRTKISGDIQPETLSSGVDSGRLVDTEADSSCSCSPYFRCQSQAKPTLETGSLYVHRRSHSPEKFIKGEEISGGASPCAVSWKRDLPASQYPEALQVSLETDLRRAQVNLGVAMYGTPREVCMRVASPPGDKVFRPVQQLSIKSLEVNNSEPRVKSSKESEKVCDSRSQAARRVSLEEGLDESSDIDCMNVSREGRRNKHSYQSSWRNWEADANFDQSEEPSVERSAKEPRCCEERSQTQETVSREVLGNSFWSLKVNEQSFQHLRDRQMLTRCFQAWRRHILWKRAAARQLYRQQLLRKGLGALQRAVHQRRMQLEVAQQRHASALLAVSFRRWKEAAAKWSKKQALQPEPYPHTQSSSVGFLRVGRLATMTTSAQHQFTVGYSKEAEQARRVERGLWTQLHRREREEEFCWRAQAIRDMRQLAAFRLWRLQKELLSKEEARLLEARALLEKKQLQKVFWLWRSRCLEMEQILALTTRIQRTLVSRCFSAWKETVEQKALYRRNLACLRIVSLRKYFQRWVQMLQVREDDKQAMMNYFLLRWRQHYGPVISSVAEKTATKRHEDQPLWTLERRFPEKTGYSLDDFCQKVKLQRVYLLWKARLCEHHRADFFSQTLEQCRLRKALKLWNQKCLTLKTIEQSPKHSHRTVCEEPLAMLFSEDLSTSSGFDSSAPATLASQSSLEKEYSFSGSSQQSCSPILTAEDVAHIPYYSSFLQQGQHAALPAELGGELCLQASVPPQSTGSGRNWFVGGQFQSLALQIPDNNVLPLTSYSTWEENCCFDKEVKSCWHQAEKCCLQRYFIVWSARTQQLVKAQQCCRLVQLSRAFLSWHHWVVENKNRKAAAAALKHQVHCCQIAFSLWKKRLAQKVEADRRFRHHIHQMTAEALWHWHSYWQRKRAERALQQRWAQHSCQEKKRLILQTWYYQTRKQKDAALFWDRLLLRRCLVTWAQVTACRLRQHEALSCFKRVREHHLLVVSFTEWRVKFLRAKEQVLGERNHRWQEPSPGKACHRWRLASRGQQALRLGSVATVKQACNYWTKAAAFSQCLRQCSTLIGARKSRKMSLSWSLKGRRGREKGSAPAVPLGLFPSAIHCWLVIYRNQNRSERLMLPYLVERPGVVGPCPAHAMVQDNKAEVDLEEQDEKWLGRKYLRWWHHMVILRQCQRDRRLRCLARGWHQWKEASSVVILAQVLDQQRLIEKAWRVWRRRHLQSCVVQKFLEEEARSLLSQAFGRWRQLTAFQLKDKGRC</sequence>
<keyword evidence="3" id="KW-1185">Reference proteome</keyword>
<feature type="compositionally biased region" description="Basic and acidic residues" evidence="1">
    <location>
        <begin position="600"/>
        <end position="613"/>
    </location>
</feature>
<evidence type="ECO:0000313" key="2">
    <source>
        <dbReference type="Ensembl" id="ENSOSUP00000015548.1"/>
    </source>
</evidence>